<organism evidence="5 6">
    <name type="scientific">Diatraea saccharalis</name>
    <name type="common">sugarcane borer</name>
    <dbReference type="NCBI Taxonomy" id="40085"/>
    <lineage>
        <taxon>Eukaryota</taxon>
        <taxon>Metazoa</taxon>
        <taxon>Ecdysozoa</taxon>
        <taxon>Arthropoda</taxon>
        <taxon>Hexapoda</taxon>
        <taxon>Insecta</taxon>
        <taxon>Pterygota</taxon>
        <taxon>Neoptera</taxon>
        <taxon>Endopterygota</taxon>
        <taxon>Lepidoptera</taxon>
        <taxon>Glossata</taxon>
        <taxon>Ditrysia</taxon>
        <taxon>Pyraloidea</taxon>
        <taxon>Crambidae</taxon>
        <taxon>Crambinae</taxon>
        <taxon>Diatraea</taxon>
    </lineage>
</organism>
<dbReference type="Pfam" id="PF00076">
    <property type="entry name" value="RRM_1"/>
    <property type="match status" value="2"/>
</dbReference>
<dbReference type="PANTHER" id="PTHR23003">
    <property type="entry name" value="RNA RECOGNITION MOTIF RRM DOMAIN CONTAINING PROTEIN"/>
    <property type="match status" value="1"/>
</dbReference>
<feature type="compositionally biased region" description="Polar residues" evidence="3">
    <location>
        <begin position="410"/>
        <end position="436"/>
    </location>
</feature>
<dbReference type="GO" id="GO:0005634">
    <property type="term" value="C:nucleus"/>
    <property type="evidence" value="ECO:0007669"/>
    <property type="project" value="TreeGrafter"/>
</dbReference>
<evidence type="ECO:0000313" key="6">
    <source>
        <dbReference type="Proteomes" id="UP001153714"/>
    </source>
</evidence>
<evidence type="ECO:0000256" key="2">
    <source>
        <dbReference type="PROSITE-ProRule" id="PRU00176"/>
    </source>
</evidence>
<proteinExistence type="predicted"/>
<dbReference type="PROSITE" id="PS50102">
    <property type="entry name" value="RRM"/>
    <property type="match status" value="2"/>
</dbReference>
<evidence type="ECO:0000256" key="3">
    <source>
        <dbReference type="SAM" id="MobiDB-lite"/>
    </source>
</evidence>
<reference evidence="5" key="1">
    <citation type="submission" date="2021-12" db="EMBL/GenBank/DDBJ databases">
        <authorList>
            <person name="King R."/>
        </authorList>
    </citation>
    <scope>NUCLEOTIDE SEQUENCE</scope>
</reference>
<feature type="domain" description="RRM" evidence="4">
    <location>
        <begin position="189"/>
        <end position="265"/>
    </location>
</feature>
<dbReference type="CDD" id="cd00590">
    <property type="entry name" value="RRM_SF"/>
    <property type="match status" value="1"/>
</dbReference>
<feature type="region of interest" description="Disordered" evidence="3">
    <location>
        <begin position="410"/>
        <end position="454"/>
    </location>
</feature>
<reference evidence="5" key="2">
    <citation type="submission" date="2022-10" db="EMBL/GenBank/DDBJ databases">
        <authorList>
            <consortium name="ENA_rothamsted_submissions"/>
            <consortium name="culmorum"/>
            <person name="King R."/>
        </authorList>
    </citation>
    <scope>NUCLEOTIDE SEQUENCE</scope>
</reference>
<gene>
    <name evidence="5" type="ORF">DIATSA_LOCUS8663</name>
</gene>
<name>A0A9P0G232_9NEOP</name>
<feature type="compositionally biased region" description="Basic residues" evidence="3">
    <location>
        <begin position="1"/>
        <end position="10"/>
    </location>
</feature>
<feature type="region of interest" description="Disordered" evidence="3">
    <location>
        <begin position="1"/>
        <end position="48"/>
    </location>
</feature>
<protein>
    <recommendedName>
        <fullName evidence="4">RRM domain-containing protein</fullName>
    </recommendedName>
</protein>
<dbReference type="Proteomes" id="UP001153714">
    <property type="component" value="Chromosome 3"/>
</dbReference>
<dbReference type="Gene3D" id="3.30.70.330">
    <property type="match status" value="3"/>
</dbReference>
<dbReference type="PANTHER" id="PTHR23003:SF3">
    <property type="entry name" value="FI21236P1-RELATED"/>
    <property type="match status" value="1"/>
</dbReference>
<keyword evidence="6" id="KW-1185">Reference proteome</keyword>
<dbReference type="SUPFAM" id="SSF54928">
    <property type="entry name" value="RNA-binding domain, RBD"/>
    <property type="match status" value="2"/>
</dbReference>
<dbReference type="InterPro" id="IPR035979">
    <property type="entry name" value="RBD_domain_sf"/>
</dbReference>
<feature type="domain" description="RRM" evidence="4">
    <location>
        <begin position="460"/>
        <end position="529"/>
    </location>
</feature>
<evidence type="ECO:0000259" key="4">
    <source>
        <dbReference type="PROSITE" id="PS50102"/>
    </source>
</evidence>
<keyword evidence="1 2" id="KW-0694">RNA-binding</keyword>
<dbReference type="InterPro" id="IPR050374">
    <property type="entry name" value="RRT5_SRSF_SR"/>
</dbReference>
<dbReference type="InterPro" id="IPR012677">
    <property type="entry name" value="Nucleotide-bd_a/b_plait_sf"/>
</dbReference>
<dbReference type="GO" id="GO:1990904">
    <property type="term" value="C:ribonucleoprotein complex"/>
    <property type="evidence" value="ECO:0007669"/>
    <property type="project" value="TreeGrafter"/>
</dbReference>
<dbReference type="GO" id="GO:0003729">
    <property type="term" value="F:mRNA binding"/>
    <property type="evidence" value="ECO:0007669"/>
    <property type="project" value="TreeGrafter"/>
</dbReference>
<feature type="compositionally biased region" description="Low complexity" evidence="3">
    <location>
        <begin position="11"/>
        <end position="22"/>
    </location>
</feature>
<sequence length="529" mass="59265">MSHTRSRSRSRSPLSTRSRSPRAQIESYEIPDSPPNNTEQRNDNDTKEDFRRLLVKNAPYNWKWETFREFINLNSQSPVVKAQLPHVSTSKNGEFLLRFTSSLPCLICYKELQGAKADGRKLHVTPITDKQNEDKKSEINKRPKKETKITTLKKVITTATFSSDQNANETYGLSMNFLTCLGIKPPLINKVFVGNLVNNIDKEKLREVFGFAGNVTNVYIFRSRSGTKKSAKIEFDHPVEAVQAISMFHRQELYGRSMVVQMDQQPHTQSLPEGLATIGPGLGPNGEPLNGIRNLVEIQPLKQLLTQELNELKTAKSNELAQVQANLINANSTSLLGNPLHNIMTPLNINTMNMNPLNPAASMIGMNVPLNQPVGGQSNVQSWQGLLQQNMGNDLATTLAALQAHNVSNKSGFSQTLSSGQNNRNSQTSSANNDSYQMDDRRDRKSLEDNKDRNLMTSSDMLVFNNLPPSVTVQALNNKMREIGEVVFAEITGHGRAIVRFRHNEDADRCVKIFDRSKVDGQTIEVKFF</sequence>
<dbReference type="InterPro" id="IPR000504">
    <property type="entry name" value="RRM_dom"/>
</dbReference>
<feature type="compositionally biased region" description="Basic and acidic residues" evidence="3">
    <location>
        <begin position="438"/>
        <end position="454"/>
    </location>
</feature>
<evidence type="ECO:0000256" key="1">
    <source>
        <dbReference type="ARBA" id="ARBA00022884"/>
    </source>
</evidence>
<accession>A0A9P0G232</accession>
<dbReference type="SMART" id="SM00360">
    <property type="entry name" value="RRM"/>
    <property type="match status" value="3"/>
</dbReference>
<evidence type="ECO:0000313" key="5">
    <source>
        <dbReference type="EMBL" id="CAH0758198.1"/>
    </source>
</evidence>
<dbReference type="GO" id="GO:0005737">
    <property type="term" value="C:cytoplasm"/>
    <property type="evidence" value="ECO:0007669"/>
    <property type="project" value="TreeGrafter"/>
</dbReference>
<dbReference type="EMBL" id="OU893334">
    <property type="protein sequence ID" value="CAH0758198.1"/>
    <property type="molecule type" value="Genomic_DNA"/>
</dbReference>
<dbReference type="AlphaFoldDB" id="A0A9P0G232"/>
<dbReference type="OrthoDB" id="610462at2759"/>